<accession>M7NW06</accession>
<name>M7NW06_9BACT</name>
<dbReference type="AlphaFoldDB" id="M7NW06"/>
<feature type="region of interest" description="Disordered" evidence="1">
    <location>
        <begin position="1"/>
        <end position="85"/>
    </location>
</feature>
<sequence length="85" mass="9401">MKNTDKTPPSTQRSVVDKVASGERASLADQSLTPERKVAAEQKRMQLDKSQAPDRREEDRQVANLGKGEVLTPARKVAKDSQRPS</sequence>
<reference evidence="2 3" key="1">
    <citation type="journal article" date="2013" name="Genome Announc.">
        <title>Draft Genome Sequence of Cesiribacter andamanensis Strain AMV16T, Isolated from a Soil Sample from a Mud Volcano in the Andaman Islands, India.</title>
        <authorList>
            <person name="Shivaji S."/>
            <person name="Ara S."/>
            <person name="Begum Z."/>
            <person name="Srinivas T.N."/>
            <person name="Singh A."/>
            <person name="Kumar Pinnaka A."/>
        </authorList>
    </citation>
    <scope>NUCLEOTIDE SEQUENCE [LARGE SCALE GENOMIC DNA]</scope>
    <source>
        <strain evidence="2 3">AMV16</strain>
    </source>
</reference>
<gene>
    <name evidence="2" type="ORF">ADICEAN_02188</name>
</gene>
<evidence type="ECO:0000256" key="1">
    <source>
        <dbReference type="SAM" id="MobiDB-lite"/>
    </source>
</evidence>
<evidence type="ECO:0000313" key="3">
    <source>
        <dbReference type="Proteomes" id="UP000011910"/>
    </source>
</evidence>
<feature type="compositionally biased region" description="Basic and acidic residues" evidence="1">
    <location>
        <begin position="34"/>
        <end position="61"/>
    </location>
</feature>
<dbReference type="EMBL" id="AODQ01000050">
    <property type="protein sequence ID" value="EMR02649.1"/>
    <property type="molecule type" value="Genomic_DNA"/>
</dbReference>
<comment type="caution">
    <text evidence="2">The sequence shown here is derived from an EMBL/GenBank/DDBJ whole genome shotgun (WGS) entry which is preliminary data.</text>
</comment>
<dbReference type="OrthoDB" id="9980928at2"/>
<proteinExistence type="predicted"/>
<organism evidence="2 3">
    <name type="scientific">Cesiribacter andamanensis AMV16</name>
    <dbReference type="NCBI Taxonomy" id="1279009"/>
    <lineage>
        <taxon>Bacteria</taxon>
        <taxon>Pseudomonadati</taxon>
        <taxon>Bacteroidota</taxon>
        <taxon>Cytophagia</taxon>
        <taxon>Cytophagales</taxon>
        <taxon>Cesiribacteraceae</taxon>
        <taxon>Cesiribacter</taxon>
    </lineage>
</organism>
<dbReference type="Proteomes" id="UP000011910">
    <property type="component" value="Unassembled WGS sequence"/>
</dbReference>
<evidence type="ECO:0000313" key="2">
    <source>
        <dbReference type="EMBL" id="EMR02649.1"/>
    </source>
</evidence>
<protein>
    <submittedName>
        <fullName evidence="2">Uncharacterized protein</fullName>
    </submittedName>
</protein>
<dbReference type="STRING" id="1279009.ADICEAN_02188"/>
<dbReference type="RefSeq" id="WP_009195581.1">
    <property type="nucleotide sequence ID" value="NZ_AODQ01000050.1"/>
</dbReference>
<feature type="compositionally biased region" description="Polar residues" evidence="1">
    <location>
        <begin position="1"/>
        <end position="14"/>
    </location>
</feature>
<keyword evidence="3" id="KW-1185">Reference proteome</keyword>